<dbReference type="AlphaFoldDB" id="A0A226DHV9"/>
<evidence type="ECO:0000256" key="1">
    <source>
        <dbReference type="ARBA" id="ARBA00022723"/>
    </source>
</evidence>
<sequence>MAASHSHRTFTCLSMPAPHPASHLDIFFNGRTAPAPHLHNFSNDRTAPAPHKVRCGVRCENMPREGTKNGTGHILQDLLSSTVLIARSNIILSKKDHQDYGLISENTGILGSCCICSESRNLRPIATQEMDILTKFVLNGGQMSLILQTEDYSAIFCCKICSSVLHSLAKLTTQIENITISLRAVISSRSRIFRKVKRETEIELPDAGCHADVVTNHGDDQLTGFVEEEEFAIKLESIDKDGDDEIREDPLYIPGLSEVARGRKSKREHKYTSKYPYYGSLLQQAGRFPCLKCEKRFNSEFNLRRHTRYVHEKAGNGYLRKCAWCPATFMKTSVLQTHMEQCHGIRAKKGHSCDICERTFTTATCIHRHVELVHFQDRTSCPYGCVTEFASDAEWVTHLEMCDSPKMRPESTYVCQLCNAVFRNTLLWMEHFLRLHPEKCLSCSICKGRFVLTNVLRHHKCDSRESPNLMLPQSHSQYTSHAQEIGGKFEQDTLCAGFPICKLAALSLTPALPAKCPLCNQVIHGLYPLNTADDTFGIYRIPATTSEVGPVKDPYSNDTLLVLTNQDELKFIKLAGNEILLNQKLVDWKPTVHILGVPLLQEIQPPTLSYRSLECNTLFLSQQGTTLSRTWTNKKSTTTRWSQRNIIFKSVQSKDVLGTNQSNCRAKSKLLAWSISISVSSLSSQTTEGAFSQLLEIFQSEKYNQVSTVILDFVDS</sequence>
<keyword evidence="2" id="KW-0677">Repeat</keyword>
<accession>A0A226DHV9</accession>
<organism evidence="7 8">
    <name type="scientific">Folsomia candida</name>
    <name type="common">Springtail</name>
    <dbReference type="NCBI Taxonomy" id="158441"/>
    <lineage>
        <taxon>Eukaryota</taxon>
        <taxon>Metazoa</taxon>
        <taxon>Ecdysozoa</taxon>
        <taxon>Arthropoda</taxon>
        <taxon>Hexapoda</taxon>
        <taxon>Collembola</taxon>
        <taxon>Entomobryomorpha</taxon>
        <taxon>Isotomoidea</taxon>
        <taxon>Isotomidae</taxon>
        <taxon>Proisotominae</taxon>
        <taxon>Folsomia</taxon>
    </lineage>
</organism>
<keyword evidence="3 5" id="KW-0863">Zinc-finger</keyword>
<dbReference type="GO" id="GO:0000977">
    <property type="term" value="F:RNA polymerase II transcription regulatory region sequence-specific DNA binding"/>
    <property type="evidence" value="ECO:0007669"/>
    <property type="project" value="TreeGrafter"/>
</dbReference>
<keyword evidence="1" id="KW-0479">Metal-binding</keyword>
<proteinExistence type="predicted"/>
<name>A0A226DHV9_FOLCA</name>
<dbReference type="SMART" id="SM00355">
    <property type="entry name" value="ZnF_C2H2"/>
    <property type="match status" value="4"/>
</dbReference>
<dbReference type="Proteomes" id="UP000198287">
    <property type="component" value="Unassembled WGS sequence"/>
</dbReference>
<dbReference type="SUPFAM" id="SSF57667">
    <property type="entry name" value="beta-beta-alpha zinc fingers"/>
    <property type="match status" value="2"/>
</dbReference>
<dbReference type="GO" id="GO:0000981">
    <property type="term" value="F:DNA-binding transcription factor activity, RNA polymerase II-specific"/>
    <property type="evidence" value="ECO:0007669"/>
    <property type="project" value="TreeGrafter"/>
</dbReference>
<comment type="caution">
    <text evidence="7">The sequence shown here is derived from an EMBL/GenBank/DDBJ whole genome shotgun (WGS) entry which is preliminary data.</text>
</comment>
<dbReference type="GO" id="GO:0005634">
    <property type="term" value="C:nucleus"/>
    <property type="evidence" value="ECO:0007669"/>
    <property type="project" value="TreeGrafter"/>
</dbReference>
<evidence type="ECO:0000256" key="5">
    <source>
        <dbReference type="PROSITE-ProRule" id="PRU00042"/>
    </source>
</evidence>
<dbReference type="GO" id="GO:0008270">
    <property type="term" value="F:zinc ion binding"/>
    <property type="evidence" value="ECO:0007669"/>
    <property type="project" value="UniProtKB-KW"/>
</dbReference>
<dbReference type="PANTHER" id="PTHR24409:SF295">
    <property type="entry name" value="AZ2-RELATED"/>
    <property type="match status" value="1"/>
</dbReference>
<evidence type="ECO:0000256" key="4">
    <source>
        <dbReference type="ARBA" id="ARBA00022833"/>
    </source>
</evidence>
<dbReference type="EMBL" id="LNIX01000018">
    <property type="protein sequence ID" value="OXA45145.1"/>
    <property type="molecule type" value="Genomic_DNA"/>
</dbReference>
<feature type="domain" description="C2H2-type" evidence="6">
    <location>
        <begin position="351"/>
        <end position="379"/>
    </location>
</feature>
<evidence type="ECO:0000313" key="8">
    <source>
        <dbReference type="Proteomes" id="UP000198287"/>
    </source>
</evidence>
<dbReference type="Gene3D" id="3.30.160.60">
    <property type="entry name" value="Classic Zinc Finger"/>
    <property type="match status" value="2"/>
</dbReference>
<keyword evidence="8" id="KW-1185">Reference proteome</keyword>
<dbReference type="InterPro" id="IPR036236">
    <property type="entry name" value="Znf_C2H2_sf"/>
</dbReference>
<dbReference type="OrthoDB" id="6432771at2759"/>
<evidence type="ECO:0000256" key="2">
    <source>
        <dbReference type="ARBA" id="ARBA00022737"/>
    </source>
</evidence>
<feature type="domain" description="C2H2-type" evidence="6">
    <location>
        <begin position="288"/>
        <end position="311"/>
    </location>
</feature>
<reference evidence="7 8" key="1">
    <citation type="submission" date="2015-12" db="EMBL/GenBank/DDBJ databases">
        <title>The genome of Folsomia candida.</title>
        <authorList>
            <person name="Faddeeva A."/>
            <person name="Derks M.F."/>
            <person name="Anvar Y."/>
            <person name="Smit S."/>
            <person name="Van Straalen N."/>
            <person name="Roelofs D."/>
        </authorList>
    </citation>
    <scope>NUCLEOTIDE SEQUENCE [LARGE SCALE GENOMIC DNA]</scope>
    <source>
        <strain evidence="7 8">VU population</strain>
        <tissue evidence="7">Whole body</tissue>
    </source>
</reference>
<dbReference type="PROSITE" id="PS00028">
    <property type="entry name" value="ZINC_FINGER_C2H2_1"/>
    <property type="match status" value="4"/>
</dbReference>
<evidence type="ECO:0000259" key="6">
    <source>
        <dbReference type="PROSITE" id="PS50157"/>
    </source>
</evidence>
<evidence type="ECO:0000256" key="3">
    <source>
        <dbReference type="ARBA" id="ARBA00022771"/>
    </source>
</evidence>
<keyword evidence="4" id="KW-0862">Zinc</keyword>
<protein>
    <submittedName>
        <fullName evidence="7">PR domain zinc finger protein 10</fullName>
    </submittedName>
</protein>
<gene>
    <name evidence="7" type="ORF">Fcan01_20214</name>
</gene>
<dbReference type="PANTHER" id="PTHR24409">
    <property type="entry name" value="ZINC FINGER PROTEIN 142"/>
    <property type="match status" value="1"/>
</dbReference>
<dbReference type="PROSITE" id="PS50157">
    <property type="entry name" value="ZINC_FINGER_C2H2_2"/>
    <property type="match status" value="2"/>
</dbReference>
<evidence type="ECO:0000313" key="7">
    <source>
        <dbReference type="EMBL" id="OXA45145.1"/>
    </source>
</evidence>
<dbReference type="InterPro" id="IPR013087">
    <property type="entry name" value="Znf_C2H2_type"/>
</dbReference>